<dbReference type="PANTHER" id="PTHR42718">
    <property type="entry name" value="MAJOR FACILITATOR SUPERFAMILY MULTIDRUG TRANSPORTER MFSC"/>
    <property type="match status" value="1"/>
</dbReference>
<comment type="subcellular location">
    <subcellularLocation>
        <location evidence="1">Membrane</location>
        <topology evidence="1">Multi-pass membrane protein</topology>
    </subcellularLocation>
</comment>
<evidence type="ECO:0000256" key="2">
    <source>
        <dbReference type="ARBA" id="ARBA00022692"/>
    </source>
</evidence>
<evidence type="ECO:0000259" key="7">
    <source>
        <dbReference type="PROSITE" id="PS50850"/>
    </source>
</evidence>
<evidence type="ECO:0000256" key="5">
    <source>
        <dbReference type="SAM" id="MobiDB-lite"/>
    </source>
</evidence>
<keyword evidence="4 6" id="KW-0472">Membrane</keyword>
<dbReference type="InterPro" id="IPR036259">
    <property type="entry name" value="MFS_trans_sf"/>
</dbReference>
<dbReference type="PANTHER" id="PTHR42718:SF1">
    <property type="entry name" value="LOW AFFINITY AMMONIUM TRANSPORTER"/>
    <property type="match status" value="1"/>
</dbReference>
<dbReference type="PROSITE" id="PS50850">
    <property type="entry name" value="MFS"/>
    <property type="match status" value="1"/>
</dbReference>
<dbReference type="InterPro" id="IPR020846">
    <property type="entry name" value="MFS_dom"/>
</dbReference>
<feature type="region of interest" description="Disordered" evidence="5">
    <location>
        <begin position="1"/>
        <end position="42"/>
    </location>
</feature>
<dbReference type="RefSeq" id="XP_026617868.1">
    <property type="nucleotide sequence ID" value="XM_026761689.1"/>
</dbReference>
<evidence type="ECO:0000256" key="6">
    <source>
        <dbReference type="SAM" id="Phobius"/>
    </source>
</evidence>
<dbReference type="GeneID" id="38130044"/>
<dbReference type="InterPro" id="IPR011701">
    <property type="entry name" value="MFS"/>
</dbReference>
<feature type="transmembrane region" description="Helical" evidence="6">
    <location>
        <begin position="225"/>
        <end position="248"/>
    </location>
</feature>
<sequence length="435" mass="46998">MTSRPPSRDHFTEEETPTATPSEFGSDTHPDLQKAPQTDDDPEALTRLETSHSSISPPKSLGKETAFVATVCMAQFMTQAGLAVAIAPGHIIGASFGTQDPGELSWFPAAYSLTVGTFILMSGRLGDVYGHRFMFILGFLWFGIWSLLAGFSVWSNRIFYDCCRALQGIGPAMLFPNAVAILGQTYKPGRRKEMVFSLFGAAAPGGFVVGGVFSSLFAQRVWWPWGYWVMGMGCFVLAGLGLLVIPHIPRQKFNDRLSPIVRLDVLGAATGICGLILINLAWNQAPLVGWSTPYTYVLLIIGFAFLTAFAFIERSAECPLLPRSAFTGDLGWVLGCIAAGWSSFGIMIYYFFQFMIVVKGDSGLLATAKFSGAAISGAMASMVTGFLLGRLPPSVIMFCAMGAFATGLCLFATVPVSQTYWAQAFVMSLITPWGM</sequence>
<feature type="domain" description="Major facilitator superfamily (MFS) profile" evidence="7">
    <location>
        <begin position="67"/>
        <end position="435"/>
    </location>
</feature>
<proteinExistence type="predicted"/>
<dbReference type="VEuPathDB" id="FungiDB:CDV56_108070"/>
<dbReference type="Proteomes" id="UP000215305">
    <property type="component" value="Unassembled WGS sequence"/>
</dbReference>
<feature type="transmembrane region" description="Helical" evidence="6">
    <location>
        <begin position="294"/>
        <end position="312"/>
    </location>
</feature>
<protein>
    <recommendedName>
        <fullName evidence="7">Major facilitator superfamily (MFS) profile domain-containing protein</fullName>
    </recommendedName>
</protein>
<dbReference type="GO" id="GO:0016020">
    <property type="term" value="C:membrane"/>
    <property type="evidence" value="ECO:0007669"/>
    <property type="project" value="UniProtKB-SubCell"/>
</dbReference>
<feature type="transmembrane region" description="Helical" evidence="6">
    <location>
        <begin position="133"/>
        <end position="153"/>
    </location>
</feature>
<dbReference type="GO" id="GO:0022857">
    <property type="term" value="F:transmembrane transporter activity"/>
    <property type="evidence" value="ECO:0007669"/>
    <property type="project" value="InterPro"/>
</dbReference>
<dbReference type="Gene3D" id="1.20.1250.20">
    <property type="entry name" value="MFS general substrate transporter like domains"/>
    <property type="match status" value="1"/>
</dbReference>
<dbReference type="AlphaFoldDB" id="A0A397HY61"/>
<feature type="transmembrane region" description="Helical" evidence="6">
    <location>
        <begin position="66"/>
        <end position="92"/>
    </location>
</feature>
<dbReference type="OrthoDB" id="2428527at2759"/>
<gene>
    <name evidence="8" type="ORF">CDV56_108070</name>
</gene>
<feature type="transmembrane region" description="Helical" evidence="6">
    <location>
        <begin position="165"/>
        <end position="183"/>
    </location>
</feature>
<dbReference type="Pfam" id="PF07690">
    <property type="entry name" value="MFS_1"/>
    <property type="match status" value="1"/>
</dbReference>
<feature type="transmembrane region" description="Helical" evidence="6">
    <location>
        <begin position="104"/>
        <end position="121"/>
    </location>
</feature>
<keyword evidence="3 6" id="KW-1133">Transmembrane helix</keyword>
<dbReference type="EMBL" id="NKHU02000017">
    <property type="protein sequence ID" value="RHZ65510.1"/>
    <property type="molecule type" value="Genomic_DNA"/>
</dbReference>
<organism evidence="8 9">
    <name type="scientific">Aspergillus thermomutatus</name>
    <name type="common">Neosartorya pseudofischeri</name>
    <dbReference type="NCBI Taxonomy" id="41047"/>
    <lineage>
        <taxon>Eukaryota</taxon>
        <taxon>Fungi</taxon>
        <taxon>Dikarya</taxon>
        <taxon>Ascomycota</taxon>
        <taxon>Pezizomycotina</taxon>
        <taxon>Eurotiomycetes</taxon>
        <taxon>Eurotiomycetidae</taxon>
        <taxon>Eurotiales</taxon>
        <taxon>Aspergillaceae</taxon>
        <taxon>Aspergillus</taxon>
        <taxon>Aspergillus subgen. Fumigati</taxon>
    </lineage>
</organism>
<dbReference type="SUPFAM" id="SSF103473">
    <property type="entry name" value="MFS general substrate transporter"/>
    <property type="match status" value="1"/>
</dbReference>
<evidence type="ECO:0000313" key="8">
    <source>
        <dbReference type="EMBL" id="RHZ65510.1"/>
    </source>
</evidence>
<evidence type="ECO:0000256" key="4">
    <source>
        <dbReference type="ARBA" id="ARBA00023136"/>
    </source>
</evidence>
<feature type="transmembrane region" description="Helical" evidence="6">
    <location>
        <begin position="364"/>
        <end position="388"/>
    </location>
</feature>
<keyword evidence="9" id="KW-1185">Reference proteome</keyword>
<feature type="transmembrane region" description="Helical" evidence="6">
    <location>
        <begin position="260"/>
        <end position="282"/>
    </location>
</feature>
<keyword evidence="2 6" id="KW-0812">Transmembrane</keyword>
<evidence type="ECO:0000256" key="1">
    <source>
        <dbReference type="ARBA" id="ARBA00004141"/>
    </source>
</evidence>
<comment type="caution">
    <text evidence="8">The sequence shown here is derived from an EMBL/GenBank/DDBJ whole genome shotgun (WGS) entry which is preliminary data.</text>
</comment>
<name>A0A397HY61_ASPTH</name>
<evidence type="ECO:0000313" key="9">
    <source>
        <dbReference type="Proteomes" id="UP000215305"/>
    </source>
</evidence>
<evidence type="ECO:0000256" key="3">
    <source>
        <dbReference type="ARBA" id="ARBA00022989"/>
    </source>
</evidence>
<feature type="transmembrane region" description="Helical" evidence="6">
    <location>
        <begin position="195"/>
        <end position="219"/>
    </location>
</feature>
<feature type="transmembrane region" description="Helical" evidence="6">
    <location>
        <begin position="332"/>
        <end position="352"/>
    </location>
</feature>
<feature type="transmembrane region" description="Helical" evidence="6">
    <location>
        <begin position="395"/>
        <end position="414"/>
    </location>
</feature>
<accession>A0A397HY61</accession>
<feature type="compositionally biased region" description="Basic and acidic residues" evidence="5">
    <location>
        <begin position="1"/>
        <end position="13"/>
    </location>
</feature>
<reference evidence="8" key="1">
    <citation type="submission" date="2018-08" db="EMBL/GenBank/DDBJ databases">
        <title>Draft genome sequence of azole-resistant Aspergillus thermomutatus (Neosartorya pseudofischeri) strain HMR AF 39, isolated from a human nasal aspirate.</title>
        <authorList>
            <person name="Parent-Michaud M."/>
            <person name="Dufresne P.J."/>
            <person name="Fournier E."/>
            <person name="Martineau C."/>
            <person name="Moreira S."/>
            <person name="Perkins V."/>
            <person name="De Repentigny L."/>
            <person name="Dufresne S.F."/>
        </authorList>
    </citation>
    <scope>NUCLEOTIDE SEQUENCE [LARGE SCALE GENOMIC DNA]</scope>
    <source>
        <strain evidence="8">HMR AF 39</strain>
    </source>
</reference>